<dbReference type="GO" id="GO:0034755">
    <property type="term" value="P:iron ion transmembrane transport"/>
    <property type="evidence" value="ECO:0007669"/>
    <property type="project" value="TreeGrafter"/>
</dbReference>
<feature type="transmembrane region" description="Helical" evidence="6">
    <location>
        <begin position="139"/>
        <end position="163"/>
    </location>
</feature>
<dbReference type="Pfam" id="PF01566">
    <property type="entry name" value="Nramp"/>
    <property type="match status" value="1"/>
</dbReference>
<sequence length="437" mass="46787">MMEGLVVSQRQQAGRGDSRAVLAGRQALAGKRRGLRAVLPFLGPSMIAAIAYVDPGNFATNIESGSEFGYNLLWVVLAANLMAMVIQNLSAKLGLATGKNLPELCREHLPAWLSAVLWVVAEVAAMATDVAEFLGASLALHLMIHIPLFTAALITGVVTYLILMLDHLGFRPLELFIGALLGVIALCYLAETVLSRPDWGLVVHHAVTPWMGNQESVMLAVGIIGATVMPHAVYLHSGLTQRRIVPRNPEEAVRIYRFQRVDVLSAMIVAGLVNMAMMYMSAATFHGAGYTGIASIDEAYRTLQPLLGPAAAWVFLISLLASGLSSSAVGTMAGQVIMQGFVGFHIPVWVRRVVTMLPTLVIIGAGIDPMHALVLSQVVLSLALPAPLLTLVWFTRNRKLMGPLVNRPWVTGVALVISLVVLTLNGVYLGLTLAGRA</sequence>
<evidence type="ECO:0000256" key="2">
    <source>
        <dbReference type="ARBA" id="ARBA00022448"/>
    </source>
</evidence>
<protein>
    <recommendedName>
        <fullName evidence="6">Divalent metal cation transporter MntH</fullName>
    </recommendedName>
</protein>
<feature type="transmembrane region" description="Helical" evidence="6">
    <location>
        <begin position="408"/>
        <end position="431"/>
    </location>
</feature>
<evidence type="ECO:0000256" key="1">
    <source>
        <dbReference type="ARBA" id="ARBA00004141"/>
    </source>
</evidence>
<evidence type="ECO:0000313" key="7">
    <source>
        <dbReference type="EMBL" id="SFU47208.1"/>
    </source>
</evidence>
<evidence type="ECO:0000256" key="4">
    <source>
        <dbReference type="ARBA" id="ARBA00022989"/>
    </source>
</evidence>
<feature type="transmembrane region" description="Helical" evidence="6">
    <location>
        <begin position="349"/>
        <end position="367"/>
    </location>
</feature>
<keyword evidence="6" id="KW-0769">Symport</keyword>
<dbReference type="NCBIfam" id="TIGR01197">
    <property type="entry name" value="nramp"/>
    <property type="match status" value="1"/>
</dbReference>
<accession>A0A1I7GFM6</accession>
<comment type="subcellular location">
    <subcellularLocation>
        <location evidence="6">Cell membrane</location>
        <topology evidence="6">Multi-pass membrane protein</topology>
    </subcellularLocation>
    <subcellularLocation>
        <location evidence="1">Membrane</location>
        <topology evidence="1">Multi-pass membrane protein</topology>
    </subcellularLocation>
</comment>
<feature type="transmembrane region" description="Helical" evidence="6">
    <location>
        <begin position="263"/>
        <end position="282"/>
    </location>
</feature>
<feature type="transmembrane region" description="Helical" evidence="6">
    <location>
        <begin position="373"/>
        <end position="396"/>
    </location>
</feature>
<dbReference type="InterPro" id="IPR001046">
    <property type="entry name" value="NRAMP_fam"/>
</dbReference>
<gene>
    <name evidence="6" type="primary">mntH</name>
    <name evidence="7" type="ORF">SAMN05421543_102177</name>
</gene>
<name>A0A1I7GFM6_9BACL</name>
<feature type="transmembrane region" description="Helical" evidence="6">
    <location>
        <begin position="34"/>
        <end position="52"/>
    </location>
</feature>
<dbReference type="EMBL" id="FPBV01000002">
    <property type="protein sequence ID" value="SFU47208.1"/>
    <property type="molecule type" value="Genomic_DNA"/>
</dbReference>
<dbReference type="GO" id="GO:0005384">
    <property type="term" value="F:manganese ion transmembrane transporter activity"/>
    <property type="evidence" value="ECO:0007669"/>
    <property type="project" value="TreeGrafter"/>
</dbReference>
<dbReference type="AlphaFoldDB" id="A0A1I7GFM6"/>
<keyword evidence="2 6" id="KW-0813">Transport</keyword>
<feature type="transmembrane region" description="Helical" evidence="6">
    <location>
        <begin position="216"/>
        <end position="235"/>
    </location>
</feature>
<evidence type="ECO:0000313" key="8">
    <source>
        <dbReference type="Proteomes" id="UP000183508"/>
    </source>
</evidence>
<dbReference type="PANTHER" id="PTHR11706">
    <property type="entry name" value="SOLUTE CARRIER PROTEIN FAMILY 11 MEMBER"/>
    <property type="match status" value="1"/>
</dbReference>
<feature type="transmembrane region" description="Helical" evidence="6">
    <location>
        <begin position="109"/>
        <end position="127"/>
    </location>
</feature>
<keyword evidence="6" id="KW-1003">Cell membrane</keyword>
<dbReference type="RefSeq" id="WP_083430126.1">
    <property type="nucleotide sequence ID" value="NZ_FPBV01000002.1"/>
</dbReference>
<comment type="function">
    <text evidence="6">H(+)-stimulated, divalent metal cation uptake system.</text>
</comment>
<dbReference type="STRING" id="392015.SAMN05421543_102177"/>
<keyword evidence="6" id="KW-0406">Ion transport</keyword>
<keyword evidence="5 6" id="KW-0472">Membrane</keyword>
<keyword evidence="4 6" id="KW-1133">Transmembrane helix</keyword>
<feature type="transmembrane region" description="Helical" evidence="6">
    <location>
        <begin position="310"/>
        <end position="337"/>
    </location>
</feature>
<dbReference type="GO" id="GO:0015293">
    <property type="term" value="F:symporter activity"/>
    <property type="evidence" value="ECO:0007669"/>
    <property type="project" value="UniProtKB-UniRule"/>
</dbReference>
<dbReference type="NCBIfam" id="NF037982">
    <property type="entry name" value="Nramp_1"/>
    <property type="match status" value="1"/>
</dbReference>
<reference evidence="8" key="1">
    <citation type="submission" date="2016-10" db="EMBL/GenBank/DDBJ databases">
        <authorList>
            <person name="Varghese N."/>
        </authorList>
    </citation>
    <scope>NUCLEOTIDE SEQUENCE [LARGE SCALE GENOMIC DNA]</scope>
    <source>
        <strain evidence="8">DSM 17980</strain>
    </source>
</reference>
<dbReference type="PANTHER" id="PTHR11706:SF33">
    <property type="entry name" value="NATURAL RESISTANCE-ASSOCIATED MACROPHAGE PROTEIN 2"/>
    <property type="match status" value="1"/>
</dbReference>
<keyword evidence="3 6" id="KW-0812">Transmembrane</keyword>
<keyword evidence="8" id="KW-1185">Reference proteome</keyword>
<dbReference type="GO" id="GO:0046872">
    <property type="term" value="F:metal ion binding"/>
    <property type="evidence" value="ECO:0007669"/>
    <property type="project" value="UniProtKB-UniRule"/>
</dbReference>
<dbReference type="GO" id="GO:0005886">
    <property type="term" value="C:plasma membrane"/>
    <property type="evidence" value="ECO:0007669"/>
    <property type="project" value="UniProtKB-SubCell"/>
</dbReference>
<dbReference type="NCBIfam" id="NF001923">
    <property type="entry name" value="PRK00701.1"/>
    <property type="match status" value="1"/>
</dbReference>
<comment type="similarity">
    <text evidence="6">Belongs to the NRAMP family.</text>
</comment>
<dbReference type="GO" id="GO:0015086">
    <property type="term" value="F:cadmium ion transmembrane transporter activity"/>
    <property type="evidence" value="ECO:0007669"/>
    <property type="project" value="TreeGrafter"/>
</dbReference>
<feature type="transmembrane region" description="Helical" evidence="6">
    <location>
        <begin position="175"/>
        <end position="196"/>
    </location>
</feature>
<evidence type="ECO:0000256" key="6">
    <source>
        <dbReference type="HAMAP-Rule" id="MF_00221"/>
    </source>
</evidence>
<dbReference type="PRINTS" id="PR00447">
    <property type="entry name" value="NATRESASSCMP"/>
</dbReference>
<evidence type="ECO:0000256" key="3">
    <source>
        <dbReference type="ARBA" id="ARBA00022692"/>
    </source>
</evidence>
<evidence type="ECO:0000256" key="5">
    <source>
        <dbReference type="ARBA" id="ARBA00023136"/>
    </source>
</evidence>
<dbReference type="eggNOG" id="COG1914">
    <property type="taxonomic scope" value="Bacteria"/>
</dbReference>
<feature type="transmembrane region" description="Helical" evidence="6">
    <location>
        <begin position="72"/>
        <end position="89"/>
    </location>
</feature>
<proteinExistence type="inferred from homology"/>
<dbReference type="HAMAP" id="MF_00221">
    <property type="entry name" value="NRAMP"/>
    <property type="match status" value="1"/>
</dbReference>
<organism evidence="7 8">
    <name type="scientific">Alicyclobacillus macrosporangiidus</name>
    <dbReference type="NCBI Taxonomy" id="392015"/>
    <lineage>
        <taxon>Bacteria</taxon>
        <taxon>Bacillati</taxon>
        <taxon>Bacillota</taxon>
        <taxon>Bacilli</taxon>
        <taxon>Bacillales</taxon>
        <taxon>Alicyclobacillaceae</taxon>
        <taxon>Alicyclobacillus</taxon>
    </lineage>
</organism>
<dbReference type="Proteomes" id="UP000183508">
    <property type="component" value="Unassembled WGS sequence"/>
</dbReference>